<protein>
    <recommendedName>
        <fullName evidence="3">AB hydrolase-1 domain-containing protein</fullName>
    </recommendedName>
</protein>
<accession>A0A3D8QBM7</accession>
<comment type="similarity">
    <text evidence="2">Belongs to the AB hydrolase superfamily. Epoxide hydrolase family.</text>
</comment>
<keyword evidence="1" id="KW-0378">Hydrolase</keyword>
<organism evidence="4 5">
    <name type="scientific">Coleophoma crateriformis</name>
    <dbReference type="NCBI Taxonomy" id="565419"/>
    <lineage>
        <taxon>Eukaryota</taxon>
        <taxon>Fungi</taxon>
        <taxon>Dikarya</taxon>
        <taxon>Ascomycota</taxon>
        <taxon>Pezizomycotina</taxon>
        <taxon>Leotiomycetes</taxon>
        <taxon>Helotiales</taxon>
        <taxon>Dermateaceae</taxon>
        <taxon>Coleophoma</taxon>
    </lineage>
</organism>
<reference evidence="4 5" key="1">
    <citation type="journal article" date="2018" name="IMA Fungus">
        <title>IMA Genome-F 9: Draft genome sequence of Annulohypoxylon stygium, Aspergillus mulundensis, Berkeleyomyces basicola (syn. Thielaviopsis basicola), Ceratocystis smalleyi, two Cercospora beticola strains, Coleophoma cylindrospora, Fusarium fracticaudum, Phialophora cf. hyalina, and Morchella septimelata.</title>
        <authorList>
            <person name="Wingfield B.D."/>
            <person name="Bills G.F."/>
            <person name="Dong Y."/>
            <person name="Huang W."/>
            <person name="Nel W.J."/>
            <person name="Swalarsk-Parry B.S."/>
            <person name="Vaghefi N."/>
            <person name="Wilken P.M."/>
            <person name="An Z."/>
            <person name="de Beer Z.W."/>
            <person name="De Vos L."/>
            <person name="Chen L."/>
            <person name="Duong T.A."/>
            <person name="Gao Y."/>
            <person name="Hammerbacher A."/>
            <person name="Kikkert J.R."/>
            <person name="Li Y."/>
            <person name="Li H."/>
            <person name="Li K."/>
            <person name="Li Q."/>
            <person name="Liu X."/>
            <person name="Ma X."/>
            <person name="Naidoo K."/>
            <person name="Pethybridge S.J."/>
            <person name="Sun J."/>
            <person name="Steenkamp E.T."/>
            <person name="van der Nest M.A."/>
            <person name="van Wyk S."/>
            <person name="Wingfield M.J."/>
            <person name="Xiong C."/>
            <person name="Yue Q."/>
            <person name="Zhang X."/>
        </authorList>
    </citation>
    <scope>NUCLEOTIDE SEQUENCE [LARGE SCALE GENOMIC DNA]</scope>
    <source>
        <strain evidence="4 5">BP5796</strain>
    </source>
</reference>
<dbReference type="PANTHER" id="PTHR43329">
    <property type="entry name" value="EPOXIDE HYDROLASE"/>
    <property type="match status" value="1"/>
</dbReference>
<dbReference type="AlphaFoldDB" id="A0A3D8QBM7"/>
<dbReference type="PRINTS" id="PR00412">
    <property type="entry name" value="EPOXHYDRLASE"/>
</dbReference>
<dbReference type="Proteomes" id="UP000256328">
    <property type="component" value="Unassembled WGS sequence"/>
</dbReference>
<dbReference type="InterPro" id="IPR000639">
    <property type="entry name" value="Epox_hydrolase-like"/>
</dbReference>
<comment type="caution">
    <text evidence="4">The sequence shown here is derived from an EMBL/GenBank/DDBJ whole genome shotgun (WGS) entry which is preliminary data.</text>
</comment>
<dbReference type="InterPro" id="IPR000073">
    <property type="entry name" value="AB_hydrolase_1"/>
</dbReference>
<dbReference type="SUPFAM" id="SSF53474">
    <property type="entry name" value="alpha/beta-Hydrolases"/>
    <property type="match status" value="1"/>
</dbReference>
<gene>
    <name evidence="4" type="ORF">BP5796_11942</name>
</gene>
<evidence type="ECO:0000313" key="4">
    <source>
        <dbReference type="EMBL" id="RDW59018.1"/>
    </source>
</evidence>
<dbReference type="OrthoDB" id="284184at2759"/>
<evidence type="ECO:0000259" key="3">
    <source>
        <dbReference type="Pfam" id="PF12697"/>
    </source>
</evidence>
<evidence type="ECO:0000256" key="1">
    <source>
        <dbReference type="ARBA" id="ARBA00022801"/>
    </source>
</evidence>
<feature type="domain" description="AB hydrolase-1" evidence="3">
    <location>
        <begin position="54"/>
        <end position="245"/>
    </location>
</feature>
<dbReference type="EMBL" id="PDLN01000020">
    <property type="protein sequence ID" value="RDW59018.1"/>
    <property type="molecule type" value="Genomic_DNA"/>
</dbReference>
<name>A0A3D8QBM7_9HELO</name>
<dbReference type="GO" id="GO:0016787">
    <property type="term" value="F:hydrolase activity"/>
    <property type="evidence" value="ECO:0007669"/>
    <property type="project" value="UniProtKB-KW"/>
</dbReference>
<dbReference type="InterPro" id="IPR029058">
    <property type="entry name" value="AB_hydrolase_fold"/>
</dbReference>
<dbReference type="Pfam" id="PF12697">
    <property type="entry name" value="Abhydrolase_6"/>
    <property type="match status" value="1"/>
</dbReference>
<evidence type="ECO:0000313" key="5">
    <source>
        <dbReference type="Proteomes" id="UP000256328"/>
    </source>
</evidence>
<sequence>MPVNWDTNCINDITTDVSHMTSLGLESNLSTAATDKIFYYHRGIKNASPASPILVLLHGYPQTQELHVVPLLRSDIPLFIPDLPGYGRSSPLPGAHDKRSVGTAILLALTNLFPSTFRPTVILAGHDRGGRVCHRLAVDATHHPTFDIRGTVLLDIIPSLTQWKSFSTAAASVRSYHWSFLANVDLATDIIMGGGGDYYCRSNLYRWAGNRNASAAMEKFQSHNAFDVYSNAFKYEHVVRATCDDYRAGAFEDLQEEEEDQKAGRKFDVDVMFLYSSEFLGSRYNGEEWRVCMGSGNFQEFGFGDGVGHFIPEEAPENTAAAILGFYDAHK</sequence>
<dbReference type="Gene3D" id="3.40.50.1820">
    <property type="entry name" value="alpha/beta hydrolase"/>
    <property type="match status" value="1"/>
</dbReference>
<proteinExistence type="inferred from homology"/>
<keyword evidence="5" id="KW-1185">Reference proteome</keyword>
<evidence type="ECO:0000256" key="2">
    <source>
        <dbReference type="ARBA" id="ARBA00038334"/>
    </source>
</evidence>